<name>F9U9D4_9GAMM</name>
<dbReference type="RefSeq" id="WP_007192413.1">
    <property type="nucleotide sequence ID" value="NZ_AFWV01000004.1"/>
</dbReference>
<evidence type="ECO:0008006" key="3">
    <source>
        <dbReference type="Google" id="ProtNLM"/>
    </source>
</evidence>
<reference evidence="1 2" key="1">
    <citation type="submission" date="2011-06" db="EMBL/GenBank/DDBJ databases">
        <title>The draft genome of Thiocapsa marina 5811.</title>
        <authorList>
            <consortium name="US DOE Joint Genome Institute (JGI-PGF)"/>
            <person name="Lucas S."/>
            <person name="Han J."/>
            <person name="Cheng J.-F."/>
            <person name="Goodwin L."/>
            <person name="Pitluck S."/>
            <person name="Peters L."/>
            <person name="Land M.L."/>
            <person name="Hauser L."/>
            <person name="Vogl K."/>
            <person name="Liu Z."/>
            <person name="Imhoff J."/>
            <person name="Thiel V."/>
            <person name="Frigaard N.-U."/>
            <person name="Bryant D."/>
            <person name="Woyke T.J."/>
        </authorList>
    </citation>
    <scope>NUCLEOTIDE SEQUENCE [LARGE SCALE GENOMIC DNA]</scope>
    <source>
        <strain evidence="1 2">5811</strain>
    </source>
</reference>
<dbReference type="STRING" id="768671.ThimaDRAFT_1536"/>
<proteinExistence type="predicted"/>
<dbReference type="Proteomes" id="UP000005459">
    <property type="component" value="Unassembled WGS sequence"/>
</dbReference>
<sequence>MKFLVIMRPNGQPYQIESEQVRQYAGEVRAALSSGDVEAAYAFVAGGGAFVTSADNSRDLLLKVRMNPYFKASHVEVIPIVDADVFLEGLADYKGL</sequence>
<keyword evidence="2" id="KW-1185">Reference proteome</keyword>
<gene>
    <name evidence="1" type="ORF">ThimaDRAFT_1536</name>
</gene>
<dbReference type="AlphaFoldDB" id="F9U9D4"/>
<organism evidence="1 2">
    <name type="scientific">Thiocapsa marina 5811</name>
    <dbReference type="NCBI Taxonomy" id="768671"/>
    <lineage>
        <taxon>Bacteria</taxon>
        <taxon>Pseudomonadati</taxon>
        <taxon>Pseudomonadota</taxon>
        <taxon>Gammaproteobacteria</taxon>
        <taxon>Chromatiales</taxon>
        <taxon>Chromatiaceae</taxon>
        <taxon>Thiocapsa</taxon>
    </lineage>
</organism>
<evidence type="ECO:0000313" key="2">
    <source>
        <dbReference type="Proteomes" id="UP000005459"/>
    </source>
</evidence>
<evidence type="ECO:0000313" key="1">
    <source>
        <dbReference type="EMBL" id="EGV19392.1"/>
    </source>
</evidence>
<dbReference type="EMBL" id="AFWV01000004">
    <property type="protein sequence ID" value="EGV19392.1"/>
    <property type="molecule type" value="Genomic_DNA"/>
</dbReference>
<accession>F9U9D4</accession>
<dbReference type="OrthoDB" id="10005758at2"/>
<protein>
    <recommendedName>
        <fullName evidence="3">Muconolactone isomerase domain-containing protein</fullName>
    </recommendedName>
</protein>